<proteinExistence type="predicted"/>
<accession>A0A6G0TCL4</accession>
<feature type="domain" description="Reverse transcriptase" evidence="1">
    <location>
        <begin position="72"/>
        <end position="134"/>
    </location>
</feature>
<dbReference type="Pfam" id="PF00078">
    <property type="entry name" value="RVT_1"/>
    <property type="match status" value="1"/>
</dbReference>
<dbReference type="OrthoDB" id="6628643at2759"/>
<evidence type="ECO:0000259" key="1">
    <source>
        <dbReference type="Pfam" id="PF00078"/>
    </source>
</evidence>
<gene>
    <name evidence="2" type="ORF">AGLY_011145</name>
</gene>
<organism evidence="2 3">
    <name type="scientific">Aphis glycines</name>
    <name type="common">Soybean aphid</name>
    <dbReference type="NCBI Taxonomy" id="307491"/>
    <lineage>
        <taxon>Eukaryota</taxon>
        <taxon>Metazoa</taxon>
        <taxon>Ecdysozoa</taxon>
        <taxon>Arthropoda</taxon>
        <taxon>Hexapoda</taxon>
        <taxon>Insecta</taxon>
        <taxon>Pterygota</taxon>
        <taxon>Neoptera</taxon>
        <taxon>Paraneoptera</taxon>
        <taxon>Hemiptera</taxon>
        <taxon>Sternorrhyncha</taxon>
        <taxon>Aphidomorpha</taxon>
        <taxon>Aphidoidea</taxon>
        <taxon>Aphididae</taxon>
        <taxon>Aphidini</taxon>
        <taxon>Aphis</taxon>
        <taxon>Aphis</taxon>
    </lineage>
</organism>
<dbReference type="InterPro" id="IPR000477">
    <property type="entry name" value="RT_dom"/>
</dbReference>
<dbReference type="EMBL" id="VYZN01000042">
    <property type="protein sequence ID" value="KAE9530683.1"/>
    <property type="molecule type" value="Genomic_DNA"/>
</dbReference>
<evidence type="ECO:0000313" key="2">
    <source>
        <dbReference type="EMBL" id="KAE9530683.1"/>
    </source>
</evidence>
<name>A0A6G0TCL4_APHGL</name>
<reference evidence="2 3" key="1">
    <citation type="submission" date="2019-08" db="EMBL/GenBank/DDBJ databases">
        <title>The genome of the soybean aphid Biotype 1, its phylome, world population structure and adaptation to the North American continent.</title>
        <authorList>
            <person name="Giordano R."/>
            <person name="Donthu R.K."/>
            <person name="Hernandez A.G."/>
            <person name="Wright C.L."/>
            <person name="Zimin A.V."/>
        </authorList>
    </citation>
    <scope>NUCLEOTIDE SEQUENCE [LARGE SCALE GENOMIC DNA]</scope>
    <source>
        <tissue evidence="2">Whole aphids</tissue>
    </source>
</reference>
<keyword evidence="3" id="KW-1185">Reference proteome</keyword>
<dbReference type="Proteomes" id="UP000475862">
    <property type="component" value="Unassembled WGS sequence"/>
</dbReference>
<dbReference type="AlphaFoldDB" id="A0A6G0TCL4"/>
<comment type="caution">
    <text evidence="2">The sequence shown here is derived from an EMBL/GenBank/DDBJ whole genome shotgun (WGS) entry which is preliminary data.</text>
</comment>
<protein>
    <recommendedName>
        <fullName evidence="1">Reverse transcriptase domain-containing protein</fullName>
    </recommendedName>
</protein>
<evidence type="ECO:0000313" key="3">
    <source>
        <dbReference type="Proteomes" id="UP000475862"/>
    </source>
</evidence>
<sequence length="313" mass="36007">MEKIHKYHKQQYTPEIHITDAIGTISDPEEVAQKIGSYFQDNFSDKIYKQQFINEIKTKAENIPLTFDINPLVSNSLSTPFSQQNGIPQGSSLAVTIFLLAINDIVETIRTPITANLFADDFNILIRSQNTKTLKKNNRIIPTKNQIKILGMIFVSKLSWLPHLKITKTSLIQKLNIIKIISHTSWGGDTSSLLKIYRALIRSKAEYGSTIFGTANKKYLKMFDTPINLYYTYMVFDEIINKKKSASGYRFAVHWGWGGPRTRLFEAKLMKNLVLNFLTLDINTNNFMNFELQNNLQIFIILTNFCQNLNFKC</sequence>